<sequence>MHANPGRNQFKSTTTGVITVFERDGRGQSARNLFSLSLGLKAQCARVSFIPFICQEQVSQHLPFPRHCRQIELCHLERRGLFVNTQIPSIVLTSDPV</sequence>
<gene>
    <name evidence="1" type="ORF">UPYG_G00024490</name>
</gene>
<protein>
    <submittedName>
        <fullName evidence="1">Uncharacterized protein</fullName>
    </submittedName>
</protein>
<dbReference type="AlphaFoldDB" id="A0ABD0XLL1"/>
<comment type="caution">
    <text evidence="1">The sequence shown here is derived from an EMBL/GenBank/DDBJ whole genome shotgun (WGS) entry which is preliminary data.</text>
</comment>
<evidence type="ECO:0000313" key="2">
    <source>
        <dbReference type="Proteomes" id="UP001557470"/>
    </source>
</evidence>
<evidence type="ECO:0000313" key="1">
    <source>
        <dbReference type="EMBL" id="KAL1022271.1"/>
    </source>
</evidence>
<organism evidence="1 2">
    <name type="scientific">Umbra pygmaea</name>
    <name type="common">Eastern mudminnow</name>
    <dbReference type="NCBI Taxonomy" id="75934"/>
    <lineage>
        <taxon>Eukaryota</taxon>
        <taxon>Metazoa</taxon>
        <taxon>Chordata</taxon>
        <taxon>Craniata</taxon>
        <taxon>Vertebrata</taxon>
        <taxon>Euteleostomi</taxon>
        <taxon>Actinopterygii</taxon>
        <taxon>Neopterygii</taxon>
        <taxon>Teleostei</taxon>
        <taxon>Protacanthopterygii</taxon>
        <taxon>Esociformes</taxon>
        <taxon>Umbridae</taxon>
        <taxon>Umbra</taxon>
    </lineage>
</organism>
<proteinExistence type="predicted"/>
<dbReference type="EMBL" id="JAGEUA010000001">
    <property type="protein sequence ID" value="KAL1022271.1"/>
    <property type="molecule type" value="Genomic_DNA"/>
</dbReference>
<dbReference type="Proteomes" id="UP001557470">
    <property type="component" value="Unassembled WGS sequence"/>
</dbReference>
<name>A0ABD0XLL1_UMBPY</name>
<accession>A0ABD0XLL1</accession>
<keyword evidence="2" id="KW-1185">Reference proteome</keyword>
<reference evidence="1 2" key="1">
    <citation type="submission" date="2024-06" db="EMBL/GenBank/DDBJ databases">
        <authorList>
            <person name="Pan Q."/>
            <person name="Wen M."/>
            <person name="Jouanno E."/>
            <person name="Zahm M."/>
            <person name="Klopp C."/>
            <person name="Cabau C."/>
            <person name="Louis A."/>
            <person name="Berthelot C."/>
            <person name="Parey E."/>
            <person name="Roest Crollius H."/>
            <person name="Montfort J."/>
            <person name="Robinson-Rechavi M."/>
            <person name="Bouchez O."/>
            <person name="Lampietro C."/>
            <person name="Lopez Roques C."/>
            <person name="Donnadieu C."/>
            <person name="Postlethwait J."/>
            <person name="Bobe J."/>
            <person name="Verreycken H."/>
            <person name="Guiguen Y."/>
        </authorList>
    </citation>
    <scope>NUCLEOTIDE SEQUENCE [LARGE SCALE GENOMIC DNA]</scope>
    <source>
        <strain evidence="1">Up_M1</strain>
        <tissue evidence="1">Testis</tissue>
    </source>
</reference>